<organism evidence="2 3">
    <name type="scientific">Ancylobacter pratisalsi</name>
    <dbReference type="NCBI Taxonomy" id="1745854"/>
    <lineage>
        <taxon>Bacteria</taxon>
        <taxon>Pseudomonadati</taxon>
        <taxon>Pseudomonadota</taxon>
        <taxon>Alphaproteobacteria</taxon>
        <taxon>Hyphomicrobiales</taxon>
        <taxon>Xanthobacteraceae</taxon>
        <taxon>Ancylobacter</taxon>
    </lineage>
</organism>
<proteinExistence type="predicted"/>
<dbReference type="PROSITE" id="PS51257">
    <property type="entry name" value="PROKAR_LIPOPROTEIN"/>
    <property type="match status" value="1"/>
</dbReference>
<dbReference type="AlphaFoldDB" id="A0A6P1YJ71"/>
<evidence type="ECO:0000256" key="1">
    <source>
        <dbReference type="SAM" id="SignalP"/>
    </source>
</evidence>
<dbReference type="RefSeq" id="WP_163073833.1">
    <property type="nucleotide sequence ID" value="NZ_CP048630.1"/>
</dbReference>
<gene>
    <name evidence="2" type="ORF">G3A50_02765</name>
</gene>
<feature type="signal peptide" evidence="1">
    <location>
        <begin position="1"/>
        <end position="33"/>
    </location>
</feature>
<evidence type="ECO:0000313" key="2">
    <source>
        <dbReference type="EMBL" id="QIB32746.1"/>
    </source>
</evidence>
<feature type="chain" id="PRO_5026776029" description="DUF333 domain-containing protein" evidence="1">
    <location>
        <begin position="34"/>
        <end position="103"/>
    </location>
</feature>
<evidence type="ECO:0000313" key="3">
    <source>
        <dbReference type="Proteomes" id="UP000464751"/>
    </source>
</evidence>
<dbReference type="EMBL" id="CP048630">
    <property type="protein sequence ID" value="QIB32746.1"/>
    <property type="molecule type" value="Genomic_DNA"/>
</dbReference>
<sequence length="103" mass="10646">MLYARTCLAYPRPFSHAGVAAALLLLACGSAAADCTCRAGGRDYNLGERICIAGPSGPRAAVCGMNQNVSSWIFDQEPCRVSARPASLRLAADGGAMDGTTTH</sequence>
<keyword evidence="3" id="KW-1185">Reference proteome</keyword>
<reference evidence="2 3" key="1">
    <citation type="submission" date="2020-02" db="EMBL/GenBank/DDBJ databases">
        <authorList>
            <person name="Li G."/>
        </authorList>
    </citation>
    <scope>NUCLEOTIDE SEQUENCE [LARGE SCALE GENOMIC DNA]</scope>
    <source>
        <strain evidence="2 3">DSM 102029</strain>
    </source>
</reference>
<accession>A0A6P1YJ71</accession>
<evidence type="ECO:0008006" key="4">
    <source>
        <dbReference type="Google" id="ProtNLM"/>
    </source>
</evidence>
<dbReference type="Proteomes" id="UP000464751">
    <property type="component" value="Chromosome"/>
</dbReference>
<dbReference type="KEGG" id="apra:G3A50_02765"/>
<keyword evidence="1" id="KW-0732">Signal</keyword>
<protein>
    <recommendedName>
        <fullName evidence="4">DUF333 domain-containing protein</fullName>
    </recommendedName>
</protein>
<name>A0A6P1YJ71_9HYPH</name>